<dbReference type="EMBL" id="BMPG01000001">
    <property type="protein sequence ID" value="GGL53676.1"/>
    <property type="molecule type" value="Genomic_DNA"/>
</dbReference>
<evidence type="ECO:0000256" key="6">
    <source>
        <dbReference type="ARBA" id="ARBA00023004"/>
    </source>
</evidence>
<reference evidence="9" key="1">
    <citation type="journal article" date="2014" name="Int. J. Syst. Evol. Microbiol.">
        <title>Complete genome sequence of Corynebacterium casei LMG S-19264T (=DSM 44701T), isolated from a smear-ripened cheese.</title>
        <authorList>
            <consortium name="US DOE Joint Genome Institute (JGI-PGF)"/>
            <person name="Walter F."/>
            <person name="Albersmeier A."/>
            <person name="Kalinowski J."/>
            <person name="Ruckert C."/>
        </authorList>
    </citation>
    <scope>NUCLEOTIDE SEQUENCE</scope>
    <source>
        <strain evidence="9">JCM 19596</strain>
    </source>
</reference>
<evidence type="ECO:0000256" key="7">
    <source>
        <dbReference type="ARBA" id="ARBA00023136"/>
    </source>
</evidence>
<feature type="transmembrane region" description="Helical" evidence="8">
    <location>
        <begin position="99"/>
        <end position="120"/>
    </location>
</feature>
<proteinExistence type="predicted"/>
<gene>
    <name evidence="9" type="ORF">GCM10009039_09830</name>
</gene>
<reference evidence="9" key="2">
    <citation type="submission" date="2020-09" db="EMBL/GenBank/DDBJ databases">
        <authorList>
            <person name="Sun Q."/>
            <person name="Ohkuma M."/>
        </authorList>
    </citation>
    <scope>NUCLEOTIDE SEQUENCE</scope>
    <source>
        <strain evidence="9">JCM 19596</strain>
    </source>
</reference>
<feature type="transmembrane region" description="Helical" evidence="8">
    <location>
        <begin position="62"/>
        <end position="79"/>
    </location>
</feature>
<dbReference type="GO" id="GO:0046872">
    <property type="term" value="F:metal ion binding"/>
    <property type="evidence" value="ECO:0007669"/>
    <property type="project" value="UniProtKB-KW"/>
</dbReference>
<organism evidence="9 10">
    <name type="scientific">Halocalculus aciditolerans</name>
    <dbReference type="NCBI Taxonomy" id="1383812"/>
    <lineage>
        <taxon>Archaea</taxon>
        <taxon>Methanobacteriati</taxon>
        <taxon>Methanobacteriota</taxon>
        <taxon>Stenosarchaea group</taxon>
        <taxon>Halobacteria</taxon>
        <taxon>Halobacteriales</taxon>
        <taxon>Halobacteriaceae</taxon>
        <taxon>Halocalculus</taxon>
    </lineage>
</organism>
<dbReference type="SUPFAM" id="SSF81343">
    <property type="entry name" value="Fumarate reductase respiratory complex transmembrane subunits"/>
    <property type="match status" value="1"/>
</dbReference>
<keyword evidence="6" id="KW-0408">Iron</keyword>
<dbReference type="GO" id="GO:0016020">
    <property type="term" value="C:membrane"/>
    <property type="evidence" value="ECO:0007669"/>
    <property type="project" value="UniProtKB-SubCell"/>
</dbReference>
<comment type="subcellular location">
    <subcellularLocation>
        <location evidence="1">Membrane</location>
    </subcellularLocation>
</comment>
<accession>A0A830FJT0</accession>
<evidence type="ECO:0000256" key="3">
    <source>
        <dbReference type="ARBA" id="ARBA00022692"/>
    </source>
</evidence>
<comment type="caution">
    <text evidence="9">The sequence shown here is derived from an EMBL/GenBank/DDBJ whole genome shotgun (WGS) entry which is preliminary data.</text>
</comment>
<keyword evidence="2" id="KW-0349">Heme</keyword>
<dbReference type="AlphaFoldDB" id="A0A830FJT0"/>
<dbReference type="CDD" id="cd03500">
    <property type="entry name" value="SQR_TypeA_SdhD_like"/>
    <property type="match status" value="1"/>
</dbReference>
<evidence type="ECO:0000256" key="4">
    <source>
        <dbReference type="ARBA" id="ARBA00022723"/>
    </source>
</evidence>
<protein>
    <submittedName>
        <fullName evidence="9">Succinate dehydrogenase</fullName>
    </submittedName>
</protein>
<evidence type="ECO:0000313" key="10">
    <source>
        <dbReference type="Proteomes" id="UP000607197"/>
    </source>
</evidence>
<dbReference type="InterPro" id="IPR000701">
    <property type="entry name" value="SuccDH_FuR_B_TM-su"/>
</dbReference>
<dbReference type="Gene3D" id="1.20.1300.10">
    <property type="entry name" value="Fumarate reductase/succinate dehydrogenase, transmembrane subunit"/>
    <property type="match status" value="1"/>
</dbReference>
<keyword evidence="3 8" id="KW-0812">Transmembrane</keyword>
<evidence type="ECO:0000256" key="8">
    <source>
        <dbReference type="SAM" id="Phobius"/>
    </source>
</evidence>
<keyword evidence="5 8" id="KW-1133">Transmembrane helix</keyword>
<name>A0A830FJT0_9EURY</name>
<dbReference type="RefSeq" id="WP_188976417.1">
    <property type="nucleotide sequence ID" value="NZ_BMPG01000001.1"/>
</dbReference>
<feature type="transmembrane region" description="Helical" evidence="8">
    <location>
        <begin position="20"/>
        <end position="41"/>
    </location>
</feature>
<dbReference type="Proteomes" id="UP000607197">
    <property type="component" value="Unassembled WGS sequence"/>
</dbReference>
<dbReference type="OrthoDB" id="187639at2157"/>
<evidence type="ECO:0000256" key="5">
    <source>
        <dbReference type="ARBA" id="ARBA00022989"/>
    </source>
</evidence>
<keyword evidence="7 8" id="KW-0472">Membrane</keyword>
<sequence length="126" mass="13974">MSNSNNPERVSSFAYGGTRWLLQRLTAAFLVVVLAFHFFLLHFAVHAPEITFAGSHFRMQQLGYLVTMVLFLATATFHGTNGIYNALVNQGIEGTQKQAAKWILVVASLLLFVQGARVAWQLTVGF</sequence>
<evidence type="ECO:0000256" key="1">
    <source>
        <dbReference type="ARBA" id="ARBA00004370"/>
    </source>
</evidence>
<dbReference type="InterPro" id="IPR034804">
    <property type="entry name" value="SQR/QFR_C/D"/>
</dbReference>
<dbReference type="Pfam" id="PF01127">
    <property type="entry name" value="Sdh_cyt"/>
    <property type="match status" value="1"/>
</dbReference>
<evidence type="ECO:0000256" key="2">
    <source>
        <dbReference type="ARBA" id="ARBA00022617"/>
    </source>
</evidence>
<keyword evidence="10" id="KW-1185">Reference proteome</keyword>
<evidence type="ECO:0000313" key="9">
    <source>
        <dbReference type="EMBL" id="GGL53676.1"/>
    </source>
</evidence>
<keyword evidence="4" id="KW-0479">Metal-binding</keyword>